<evidence type="ECO:0000256" key="3">
    <source>
        <dbReference type="ARBA" id="ARBA00008594"/>
    </source>
</evidence>
<reference evidence="11" key="1">
    <citation type="journal article" date="2016" name="Nature">
        <title>The genome of the seagrass Zostera marina reveals angiosperm adaptation to the sea.</title>
        <authorList>
            <person name="Olsen J.L."/>
            <person name="Rouze P."/>
            <person name="Verhelst B."/>
            <person name="Lin Y.-C."/>
            <person name="Bayer T."/>
            <person name="Collen J."/>
            <person name="Dattolo E."/>
            <person name="De Paoli E."/>
            <person name="Dittami S."/>
            <person name="Maumus F."/>
            <person name="Michel G."/>
            <person name="Kersting A."/>
            <person name="Lauritano C."/>
            <person name="Lohaus R."/>
            <person name="Toepel M."/>
            <person name="Tonon T."/>
            <person name="Vanneste K."/>
            <person name="Amirebrahimi M."/>
            <person name="Brakel J."/>
            <person name="Bostroem C."/>
            <person name="Chovatia M."/>
            <person name="Grimwood J."/>
            <person name="Jenkins J.W."/>
            <person name="Jueterbock A."/>
            <person name="Mraz A."/>
            <person name="Stam W.T."/>
            <person name="Tice H."/>
            <person name="Bornberg-Bauer E."/>
            <person name="Green P.J."/>
            <person name="Pearson G.A."/>
            <person name="Procaccini G."/>
            <person name="Duarte C.M."/>
            <person name="Schmutz J."/>
            <person name="Reusch T.B.H."/>
            <person name="Van de Peer Y."/>
        </authorList>
    </citation>
    <scope>NUCLEOTIDE SEQUENCE [LARGE SCALE GENOMIC DNA]</scope>
    <source>
        <strain evidence="11">cv. Finnish</strain>
    </source>
</reference>
<comment type="subcellular location">
    <subcellularLocation>
        <location evidence="2">Cytoplasm</location>
    </subcellularLocation>
    <subcellularLocation>
        <location evidence="1">Nucleus</location>
    </subcellularLocation>
</comment>
<evidence type="ECO:0000313" key="11">
    <source>
        <dbReference type="Proteomes" id="UP000036987"/>
    </source>
</evidence>
<keyword evidence="6 10" id="KW-0675">Receptor</keyword>
<dbReference type="EMBL" id="LFYR01001508">
    <property type="protein sequence ID" value="KMZ61247.1"/>
    <property type="molecule type" value="Genomic_DNA"/>
</dbReference>
<evidence type="ECO:0000313" key="10">
    <source>
        <dbReference type="EMBL" id="KMZ61247.1"/>
    </source>
</evidence>
<dbReference type="Pfam" id="PF10604">
    <property type="entry name" value="Polyketide_cyc2"/>
    <property type="match status" value="1"/>
</dbReference>
<dbReference type="SUPFAM" id="SSF55961">
    <property type="entry name" value="Bet v1-like"/>
    <property type="match status" value="1"/>
</dbReference>
<comment type="similarity">
    <text evidence="3">Belongs to the PYR/PYL/RCAR abscisic acid intracellular receptor family.</text>
</comment>
<dbReference type="SMR" id="A0A0K9NZ39"/>
<dbReference type="PANTHER" id="PTHR31213">
    <property type="entry name" value="OS08G0374000 PROTEIN-RELATED"/>
    <property type="match status" value="1"/>
</dbReference>
<dbReference type="GO" id="GO:0038023">
    <property type="term" value="F:signaling receptor activity"/>
    <property type="evidence" value="ECO:0000318"/>
    <property type="project" value="GO_Central"/>
</dbReference>
<organism evidence="10 11">
    <name type="scientific">Zostera marina</name>
    <name type="common">Eelgrass</name>
    <dbReference type="NCBI Taxonomy" id="29655"/>
    <lineage>
        <taxon>Eukaryota</taxon>
        <taxon>Viridiplantae</taxon>
        <taxon>Streptophyta</taxon>
        <taxon>Embryophyta</taxon>
        <taxon>Tracheophyta</taxon>
        <taxon>Spermatophyta</taxon>
        <taxon>Magnoliopsida</taxon>
        <taxon>Liliopsida</taxon>
        <taxon>Zosteraceae</taxon>
        <taxon>Zostera</taxon>
    </lineage>
</organism>
<keyword evidence="7" id="KW-0539">Nucleus</keyword>
<accession>A0A0K9NZ39</accession>
<dbReference type="InterPro" id="IPR050279">
    <property type="entry name" value="Plant_def-hormone_signal"/>
</dbReference>
<gene>
    <name evidence="10" type="ORF">ZOSMA_53G00290</name>
</gene>
<evidence type="ECO:0000256" key="5">
    <source>
        <dbReference type="ARBA" id="ARBA00022682"/>
    </source>
</evidence>
<dbReference type="Proteomes" id="UP000036987">
    <property type="component" value="Unassembled WGS sequence"/>
</dbReference>
<evidence type="ECO:0000256" key="4">
    <source>
        <dbReference type="ARBA" id="ARBA00022490"/>
    </source>
</evidence>
<dbReference type="InterPro" id="IPR019587">
    <property type="entry name" value="Polyketide_cyclase/dehydratase"/>
</dbReference>
<dbReference type="PANTHER" id="PTHR31213:SF3">
    <property type="entry name" value="OS02G0226801 PROTEIN"/>
    <property type="match status" value="1"/>
</dbReference>
<evidence type="ECO:0000256" key="1">
    <source>
        <dbReference type="ARBA" id="ARBA00004123"/>
    </source>
</evidence>
<dbReference type="GO" id="GO:0005737">
    <property type="term" value="C:cytoplasm"/>
    <property type="evidence" value="ECO:0000318"/>
    <property type="project" value="GO_Central"/>
</dbReference>
<name>A0A0K9NZ39_ZOSMR</name>
<dbReference type="AlphaFoldDB" id="A0A0K9NZ39"/>
<dbReference type="GO" id="GO:0009738">
    <property type="term" value="P:abscisic acid-activated signaling pathway"/>
    <property type="evidence" value="ECO:0000318"/>
    <property type="project" value="GO_Central"/>
</dbReference>
<keyword evidence="8" id="KW-0650">Protein phosphatase inhibitor</keyword>
<comment type="caution">
    <text evidence="10">The sequence shown here is derived from an EMBL/GenBank/DDBJ whole genome shotgun (WGS) entry which is preliminary data.</text>
</comment>
<dbReference type="STRING" id="29655.A0A0K9NZ39"/>
<dbReference type="GO" id="GO:0004864">
    <property type="term" value="F:protein phosphatase inhibitor activity"/>
    <property type="evidence" value="ECO:0000318"/>
    <property type="project" value="GO_Central"/>
</dbReference>
<keyword evidence="4" id="KW-0963">Cytoplasm</keyword>
<evidence type="ECO:0000256" key="9">
    <source>
        <dbReference type="SAM" id="MobiDB-lite"/>
    </source>
</evidence>
<protein>
    <submittedName>
        <fullName evidence="10">Abscisic acid receptor PYL2</fullName>
    </submittedName>
</protein>
<dbReference type="GO" id="GO:0005634">
    <property type="term" value="C:nucleus"/>
    <property type="evidence" value="ECO:0000318"/>
    <property type="project" value="GO_Central"/>
</dbReference>
<evidence type="ECO:0000256" key="2">
    <source>
        <dbReference type="ARBA" id="ARBA00004496"/>
    </source>
</evidence>
<dbReference type="GO" id="GO:0010427">
    <property type="term" value="F:abscisic acid binding"/>
    <property type="evidence" value="ECO:0000318"/>
    <property type="project" value="GO_Central"/>
</dbReference>
<keyword evidence="11" id="KW-1185">Reference proteome</keyword>
<sequence length="187" mass="20829">MDSPNSLTPEERETLTPSIQTHHTHDQSESTCRSLIIQKISAPMSSVWSILRGFPNPRRYKNFIKSCIMIHGDGSTVGSVREVTVISGLPATTSIERLEILDDEKHVLSFVVLGGEHRLRNYRSVTTVDEFEDENRAKYCVVLESYIVDVPEGNSEEDTKILADTVVKLNLQKLAAAAMADSKPESN</sequence>
<keyword evidence="5" id="KW-0938">Abscisic acid signaling pathway</keyword>
<proteinExistence type="inferred from homology"/>
<evidence type="ECO:0000256" key="8">
    <source>
        <dbReference type="ARBA" id="ARBA00023272"/>
    </source>
</evidence>
<dbReference type="Gene3D" id="3.30.530.20">
    <property type="match status" value="1"/>
</dbReference>
<dbReference type="CDD" id="cd07821">
    <property type="entry name" value="PYR_PYL_RCAR_like"/>
    <property type="match status" value="1"/>
</dbReference>
<evidence type="ECO:0000256" key="6">
    <source>
        <dbReference type="ARBA" id="ARBA00023170"/>
    </source>
</evidence>
<evidence type="ECO:0000256" key="7">
    <source>
        <dbReference type="ARBA" id="ARBA00023242"/>
    </source>
</evidence>
<dbReference type="OMA" id="GCNMRGD"/>
<feature type="region of interest" description="Disordered" evidence="9">
    <location>
        <begin position="1"/>
        <end position="30"/>
    </location>
</feature>
<dbReference type="InterPro" id="IPR023393">
    <property type="entry name" value="START-like_dom_sf"/>
</dbReference>
<dbReference type="OrthoDB" id="4436220at2759"/>